<dbReference type="PANTHER" id="PTHR13490">
    <property type="entry name" value="MITOCHONDRIAL 28S RIBOSOMAL PROTEIN S28"/>
    <property type="match status" value="1"/>
</dbReference>
<feature type="non-terminal residue" evidence="1">
    <location>
        <position position="1"/>
    </location>
</feature>
<keyword evidence="2" id="KW-1185">Reference proteome</keyword>
<dbReference type="InterPro" id="IPR039848">
    <property type="entry name" value="Ribosomal_mS35_mt"/>
</dbReference>
<evidence type="ECO:0000313" key="1">
    <source>
        <dbReference type="EMBL" id="POI27158.1"/>
    </source>
</evidence>
<proteinExistence type="predicted"/>
<dbReference type="GO" id="GO:0005763">
    <property type="term" value="C:mitochondrial small ribosomal subunit"/>
    <property type="evidence" value="ECO:0007669"/>
    <property type="project" value="TreeGrafter"/>
</dbReference>
<evidence type="ECO:0000313" key="2">
    <source>
        <dbReference type="Proteomes" id="UP000237246"/>
    </source>
</evidence>
<dbReference type="AlphaFoldDB" id="A0A2P4SSS3"/>
<dbReference type="Proteomes" id="UP000237246">
    <property type="component" value="Unassembled WGS sequence"/>
</dbReference>
<protein>
    <submittedName>
        <fullName evidence="1">Uncharacterized protein</fullName>
    </submittedName>
</protein>
<dbReference type="PANTHER" id="PTHR13490:SF0">
    <property type="entry name" value="SMALL RIBOSOMAL SUBUNIT PROTEIN MS35"/>
    <property type="match status" value="1"/>
</dbReference>
<dbReference type="EMBL" id="PPHD01025183">
    <property type="protein sequence ID" value="POI27158.1"/>
    <property type="molecule type" value="Genomic_DNA"/>
</dbReference>
<dbReference type="GO" id="GO:0003735">
    <property type="term" value="F:structural constituent of ribosome"/>
    <property type="evidence" value="ECO:0007669"/>
    <property type="project" value="InterPro"/>
</dbReference>
<organism evidence="1 2">
    <name type="scientific">Bambusicola thoracicus</name>
    <name type="common">Chinese bamboo-partridge</name>
    <name type="synonym">Perdix thoracica</name>
    <dbReference type="NCBI Taxonomy" id="9083"/>
    <lineage>
        <taxon>Eukaryota</taxon>
        <taxon>Metazoa</taxon>
        <taxon>Chordata</taxon>
        <taxon>Craniata</taxon>
        <taxon>Vertebrata</taxon>
        <taxon>Euteleostomi</taxon>
        <taxon>Archelosauria</taxon>
        <taxon>Archosauria</taxon>
        <taxon>Dinosauria</taxon>
        <taxon>Saurischia</taxon>
        <taxon>Theropoda</taxon>
        <taxon>Coelurosauria</taxon>
        <taxon>Aves</taxon>
        <taxon>Neognathae</taxon>
        <taxon>Galloanserae</taxon>
        <taxon>Galliformes</taxon>
        <taxon>Phasianidae</taxon>
        <taxon>Perdicinae</taxon>
        <taxon>Bambusicola</taxon>
    </lineage>
</organism>
<name>A0A2P4SSS3_BAMTH</name>
<accession>A0A2P4SSS3</accession>
<reference evidence="1 2" key="1">
    <citation type="submission" date="2018-01" db="EMBL/GenBank/DDBJ databases">
        <title>Comparison of the Chinese Bamboo Partridge and Red Junglefowl genome sequences highlights the importance of demography in genome evolution.</title>
        <authorList>
            <person name="Tiley G.P."/>
            <person name="Kimball R.T."/>
            <person name="Braun E.L."/>
            <person name="Burleigh J.G."/>
        </authorList>
    </citation>
    <scope>NUCLEOTIDE SEQUENCE [LARGE SCALE GENOMIC DNA]</scope>
    <source>
        <strain evidence="1">RTK389</strain>
        <tissue evidence="1">Blood</tissue>
    </source>
</reference>
<dbReference type="OrthoDB" id="283424at2759"/>
<dbReference type="GO" id="GO:0032543">
    <property type="term" value="P:mitochondrial translation"/>
    <property type="evidence" value="ECO:0007669"/>
    <property type="project" value="InterPro"/>
</dbReference>
<comment type="caution">
    <text evidence="1">The sequence shown here is derived from an EMBL/GenBank/DDBJ whole genome shotgun (WGS) entry which is preliminary data.</text>
</comment>
<sequence>VKLSNLNLDDHAKKKLIKLVGERYCKDTDVLTIITDSINSHKMQKKKQKNYYLRFPLILRTTKNFMFYGFCVTDIIKEYSSIVTVIYVFSFKIRSIFFQKTETWESEKTEEDMEEYIWENSSSQRNALNTLLQIKATENVSNVTKEELLASEVVRNYRSSVIALKNEGETENNMSQYKESVKKLLNIQALP</sequence>
<gene>
    <name evidence="1" type="ORF">CIB84_009092</name>
</gene>